<sequence>MCFYRQSIWACGHWEWGDVVQHCAQDDLDVGGCQTKLVFAASSQPTECAACCQIFQKGIQLEALRSRAEGTLRAKARPSALTLVVRDMDKLHLELLHARAGITSQGLIHSTGKGQLALTERTERFLRCHWCGVQFHREEHRTHHILIYHQTSQGQWLHHPT</sequence>
<dbReference type="InterPro" id="IPR013087">
    <property type="entry name" value="Znf_C2H2_type"/>
</dbReference>
<organism evidence="2 3">
    <name type="scientific">Colletotrichum melonis</name>
    <dbReference type="NCBI Taxonomy" id="1209925"/>
    <lineage>
        <taxon>Eukaryota</taxon>
        <taxon>Fungi</taxon>
        <taxon>Dikarya</taxon>
        <taxon>Ascomycota</taxon>
        <taxon>Pezizomycotina</taxon>
        <taxon>Sordariomycetes</taxon>
        <taxon>Hypocreomycetidae</taxon>
        <taxon>Glomerellales</taxon>
        <taxon>Glomerellaceae</taxon>
        <taxon>Colletotrichum</taxon>
        <taxon>Colletotrichum acutatum species complex</taxon>
    </lineage>
</organism>
<gene>
    <name evidence="2" type="ORF">CMEL01_16699</name>
</gene>
<name>A0AAI9UCK6_9PEZI</name>
<dbReference type="Proteomes" id="UP001239795">
    <property type="component" value="Unassembled WGS sequence"/>
</dbReference>
<proteinExistence type="predicted"/>
<protein>
    <recommendedName>
        <fullName evidence="1">C2H2-type domain-containing protein</fullName>
    </recommendedName>
</protein>
<evidence type="ECO:0000259" key="1">
    <source>
        <dbReference type="PROSITE" id="PS00028"/>
    </source>
</evidence>
<evidence type="ECO:0000313" key="3">
    <source>
        <dbReference type="Proteomes" id="UP001239795"/>
    </source>
</evidence>
<feature type="domain" description="C2H2-type" evidence="1">
    <location>
        <begin position="128"/>
        <end position="149"/>
    </location>
</feature>
<evidence type="ECO:0000313" key="2">
    <source>
        <dbReference type="EMBL" id="KAK1454516.1"/>
    </source>
</evidence>
<dbReference type="PROSITE" id="PS00028">
    <property type="entry name" value="ZINC_FINGER_C2H2_1"/>
    <property type="match status" value="1"/>
</dbReference>
<accession>A0AAI9UCK6</accession>
<dbReference type="AlphaFoldDB" id="A0AAI9UCK6"/>
<comment type="caution">
    <text evidence="2">The sequence shown here is derived from an EMBL/GenBank/DDBJ whole genome shotgun (WGS) entry which is preliminary data.</text>
</comment>
<keyword evidence="3" id="KW-1185">Reference proteome</keyword>
<reference evidence="2 3" key="1">
    <citation type="submission" date="2016-10" db="EMBL/GenBank/DDBJ databases">
        <title>The genome sequence of Colletotrichum fioriniae PJ7.</title>
        <authorList>
            <person name="Baroncelli R."/>
        </authorList>
    </citation>
    <scope>NUCLEOTIDE SEQUENCE [LARGE SCALE GENOMIC DNA]</scope>
    <source>
        <strain evidence="2">Col 31</strain>
    </source>
</reference>
<dbReference type="EMBL" id="MLGG01000029">
    <property type="protein sequence ID" value="KAK1454516.1"/>
    <property type="molecule type" value="Genomic_DNA"/>
</dbReference>